<dbReference type="Gene3D" id="1.20.1250.20">
    <property type="entry name" value="MFS general substrate transporter like domains"/>
    <property type="match status" value="2"/>
</dbReference>
<dbReference type="PANTHER" id="PTHR11360:SF284">
    <property type="entry name" value="EG:103B4.3 PROTEIN-RELATED"/>
    <property type="match status" value="1"/>
</dbReference>
<name>A0ABQ3UEI0_STRHY</name>
<dbReference type="PROSITE" id="PS50850">
    <property type="entry name" value="MFS"/>
    <property type="match status" value="1"/>
</dbReference>
<accession>A0ABQ3UEI0</accession>
<dbReference type="InterPro" id="IPR036259">
    <property type="entry name" value="MFS_trans_sf"/>
</dbReference>
<dbReference type="EMBL" id="BNEK01000005">
    <property type="protein sequence ID" value="GHJ33989.1"/>
    <property type="molecule type" value="Genomic_DNA"/>
</dbReference>
<keyword evidence="2 5" id="KW-0812">Transmembrane</keyword>
<evidence type="ECO:0000256" key="5">
    <source>
        <dbReference type="SAM" id="Phobius"/>
    </source>
</evidence>
<evidence type="ECO:0000313" key="7">
    <source>
        <dbReference type="EMBL" id="GHJ33989.1"/>
    </source>
</evidence>
<protein>
    <submittedName>
        <fullName evidence="7">MFS-type transporter YbfB</fullName>
    </submittedName>
</protein>
<dbReference type="InterPro" id="IPR050327">
    <property type="entry name" value="Proton-linked_MCT"/>
</dbReference>
<feature type="transmembrane region" description="Helical" evidence="5">
    <location>
        <begin position="119"/>
        <end position="138"/>
    </location>
</feature>
<feature type="transmembrane region" description="Helical" evidence="5">
    <location>
        <begin position="88"/>
        <end position="113"/>
    </location>
</feature>
<evidence type="ECO:0000313" key="8">
    <source>
        <dbReference type="Proteomes" id="UP001054854"/>
    </source>
</evidence>
<evidence type="ECO:0000256" key="4">
    <source>
        <dbReference type="ARBA" id="ARBA00023136"/>
    </source>
</evidence>
<feature type="transmembrane region" description="Helical" evidence="5">
    <location>
        <begin position="209"/>
        <end position="231"/>
    </location>
</feature>
<feature type="domain" description="Major facilitator superfamily (MFS) profile" evidence="6">
    <location>
        <begin position="1"/>
        <end position="358"/>
    </location>
</feature>
<dbReference type="RefSeq" id="WP_236259732.1">
    <property type="nucleotide sequence ID" value="NZ_BNEK01000005.1"/>
</dbReference>
<feature type="transmembrane region" description="Helical" evidence="5">
    <location>
        <begin position="335"/>
        <end position="354"/>
    </location>
</feature>
<dbReference type="InterPro" id="IPR020846">
    <property type="entry name" value="MFS_dom"/>
</dbReference>
<evidence type="ECO:0000256" key="2">
    <source>
        <dbReference type="ARBA" id="ARBA00022692"/>
    </source>
</evidence>
<gene>
    <name evidence="7" type="primary">ybfB</name>
    <name evidence="7" type="ORF">TPA0910_84220</name>
</gene>
<keyword evidence="3 5" id="KW-1133">Transmembrane helix</keyword>
<evidence type="ECO:0000256" key="1">
    <source>
        <dbReference type="ARBA" id="ARBA00004651"/>
    </source>
</evidence>
<feature type="transmembrane region" description="Helical" evidence="5">
    <location>
        <begin position="53"/>
        <end position="76"/>
    </location>
</feature>
<sequence length="379" mass="38558">MPQWAPGGTPSHHPRPRAAWSRQARQAAARAEPIVAGAGLLLSSAASSVPGLLGLYGILATLGFSAASGVTAGLVVRHWFTERRGLAFGLVESGFGAGQFVFTPLSLLLIEAYGWRTTLVIEGILLVAAVGPLVGLLLRSAPGDSGPGPYGGPDPADRAGATPGRAGIRVREVLGSPLMWGLLAPFFVCGVTTTGLMDTQLVSIAHDHGASTALTGTAVGLLAAANIAGTVMSGPLSDRYHCARILALLYGTRALVLILLAPAPYGVWLVVLSVAFGLVDFATVAPTHLIATRHFPVESLGLIFGLLSMAHQLGASLGSYLPGVLHDLTGSYTPTLLGCSAALLVAMIGCLVVLPGTPATSGSDATGVTEPRSLTTDAA</sequence>
<comment type="caution">
    <text evidence="7">The sequence shown here is derived from an EMBL/GenBank/DDBJ whole genome shotgun (WGS) entry which is preliminary data.</text>
</comment>
<dbReference type="Proteomes" id="UP001054854">
    <property type="component" value="Unassembled WGS sequence"/>
</dbReference>
<dbReference type="SUPFAM" id="SSF103473">
    <property type="entry name" value="MFS general substrate transporter"/>
    <property type="match status" value="1"/>
</dbReference>
<comment type="subcellular location">
    <subcellularLocation>
        <location evidence="1">Cell membrane</location>
        <topology evidence="1">Multi-pass membrane protein</topology>
    </subcellularLocation>
</comment>
<dbReference type="InterPro" id="IPR011701">
    <property type="entry name" value="MFS"/>
</dbReference>
<keyword evidence="8" id="KW-1185">Reference proteome</keyword>
<feature type="transmembrane region" description="Helical" evidence="5">
    <location>
        <begin position="178"/>
        <end position="197"/>
    </location>
</feature>
<evidence type="ECO:0000256" key="3">
    <source>
        <dbReference type="ARBA" id="ARBA00022989"/>
    </source>
</evidence>
<dbReference type="PANTHER" id="PTHR11360">
    <property type="entry name" value="MONOCARBOXYLATE TRANSPORTER"/>
    <property type="match status" value="1"/>
</dbReference>
<dbReference type="Pfam" id="PF07690">
    <property type="entry name" value="MFS_1"/>
    <property type="match status" value="1"/>
</dbReference>
<evidence type="ECO:0000259" key="6">
    <source>
        <dbReference type="PROSITE" id="PS50850"/>
    </source>
</evidence>
<reference evidence="7" key="1">
    <citation type="submission" date="2024-05" db="EMBL/GenBank/DDBJ databases">
        <title>Whole genome shotgun sequence of Streptomyces hygroscopicus NBRC 113678.</title>
        <authorList>
            <person name="Komaki H."/>
            <person name="Tamura T."/>
        </authorList>
    </citation>
    <scope>NUCLEOTIDE SEQUENCE</scope>
    <source>
        <strain evidence="7">N11-34</strain>
    </source>
</reference>
<proteinExistence type="predicted"/>
<organism evidence="7 8">
    <name type="scientific">Streptomyces hygroscopicus</name>
    <dbReference type="NCBI Taxonomy" id="1912"/>
    <lineage>
        <taxon>Bacteria</taxon>
        <taxon>Bacillati</taxon>
        <taxon>Actinomycetota</taxon>
        <taxon>Actinomycetes</taxon>
        <taxon>Kitasatosporales</taxon>
        <taxon>Streptomycetaceae</taxon>
        <taxon>Streptomyces</taxon>
        <taxon>Streptomyces violaceusniger group</taxon>
    </lineage>
</organism>
<keyword evidence="4 5" id="KW-0472">Membrane</keyword>